<keyword evidence="4" id="KW-1185">Reference proteome</keyword>
<dbReference type="Proteomes" id="UP000298588">
    <property type="component" value="Chromosome"/>
</dbReference>
<feature type="domain" description="Amidase" evidence="2">
    <location>
        <begin position="28"/>
        <end position="431"/>
    </location>
</feature>
<dbReference type="KEGG" id="paqt:E8L99_20110"/>
<dbReference type="Pfam" id="PF01425">
    <property type="entry name" value="Amidase"/>
    <property type="match status" value="1"/>
</dbReference>
<dbReference type="AlphaFoldDB" id="A0A4D7QPL9"/>
<gene>
    <name evidence="3" type="ORF">E8L99_20110</name>
</gene>
<dbReference type="SUPFAM" id="SSF75304">
    <property type="entry name" value="Amidase signature (AS) enzymes"/>
    <property type="match status" value="1"/>
</dbReference>
<dbReference type="PANTHER" id="PTHR11895">
    <property type="entry name" value="TRANSAMIDASE"/>
    <property type="match status" value="1"/>
</dbReference>
<evidence type="ECO:0000256" key="1">
    <source>
        <dbReference type="ARBA" id="ARBA00009199"/>
    </source>
</evidence>
<dbReference type="GO" id="GO:0003824">
    <property type="term" value="F:catalytic activity"/>
    <property type="evidence" value="ECO:0007669"/>
    <property type="project" value="InterPro"/>
</dbReference>
<dbReference type="InterPro" id="IPR000120">
    <property type="entry name" value="Amidase"/>
</dbReference>
<reference evidence="3 4" key="1">
    <citation type="submission" date="2019-04" db="EMBL/GenBank/DDBJ databases">
        <title>Phreatobacter aquaticus sp. nov.</title>
        <authorList>
            <person name="Choi A."/>
            <person name="Baek K."/>
        </authorList>
    </citation>
    <scope>NUCLEOTIDE SEQUENCE [LARGE SCALE GENOMIC DNA]</scope>
    <source>
        <strain evidence="3 4">NMCR1094</strain>
    </source>
</reference>
<dbReference type="Gene3D" id="3.90.1300.10">
    <property type="entry name" value="Amidase signature (AS) domain"/>
    <property type="match status" value="1"/>
</dbReference>
<dbReference type="RefSeq" id="WP_137101221.1">
    <property type="nucleotide sequence ID" value="NZ_CP039865.1"/>
</dbReference>
<comment type="similarity">
    <text evidence="1">Belongs to the amidase family.</text>
</comment>
<evidence type="ECO:0000259" key="2">
    <source>
        <dbReference type="Pfam" id="PF01425"/>
    </source>
</evidence>
<accession>A0A4D7QPL9</accession>
<dbReference type="InterPro" id="IPR023631">
    <property type="entry name" value="Amidase_dom"/>
</dbReference>
<dbReference type="InterPro" id="IPR036928">
    <property type="entry name" value="AS_sf"/>
</dbReference>
<evidence type="ECO:0000313" key="3">
    <source>
        <dbReference type="EMBL" id="QCK87893.1"/>
    </source>
</evidence>
<organism evidence="3 4">
    <name type="scientific">Phreatobacter aquaticus</name>
    <dbReference type="NCBI Taxonomy" id="2570229"/>
    <lineage>
        <taxon>Bacteria</taxon>
        <taxon>Pseudomonadati</taxon>
        <taxon>Pseudomonadota</taxon>
        <taxon>Alphaproteobacteria</taxon>
        <taxon>Hyphomicrobiales</taxon>
        <taxon>Phreatobacteraceae</taxon>
        <taxon>Phreatobacter</taxon>
    </lineage>
</organism>
<protein>
    <submittedName>
        <fullName evidence="3">Amidase</fullName>
    </submittedName>
</protein>
<name>A0A4D7QPL9_9HYPH</name>
<proteinExistence type="inferred from homology"/>
<dbReference type="EMBL" id="CP039865">
    <property type="protein sequence ID" value="QCK87893.1"/>
    <property type="molecule type" value="Genomic_DNA"/>
</dbReference>
<dbReference type="OrthoDB" id="7490557at2"/>
<evidence type="ECO:0000313" key="4">
    <source>
        <dbReference type="Proteomes" id="UP000298588"/>
    </source>
</evidence>
<dbReference type="PANTHER" id="PTHR11895:SF7">
    <property type="entry name" value="GLUTAMYL-TRNA(GLN) AMIDOTRANSFERASE SUBUNIT A, MITOCHONDRIAL"/>
    <property type="match status" value="1"/>
</dbReference>
<sequence length="442" mass="46177">MAHDELNRLTATAAADAIRRGDITSEALVGACLDRIGAREAEVGAFIHLDPGHALSAARAADETRRQGLATGPLHGVPVAIKDVIDTADYPTEHGSKAFPGNQPEADAACVAALRAVGAIILGKTVTTELAARCPGKTRNPHNLAHTPGGSSSGSAAAVADAMVPLALGTQTGGSVIRPASFCGIYGFKPTFGLIPRPGVLTQSHSLDTVGVMARSLEDLALAGEVLQGHDGRDASSLSVSAGRLVETARMDWPVEPTFAFVKSPAWAGADPAMHEAFGELAEVLGARLVEVDINLAIEKGIAAARTVQMVELAHHFGPLFDRTPDLVSTQLIEMIEEGRSARAIDYAAALDARQALYSVVEELFYTHGPILTPASPGRAPLGLTTTGDPVFNAFWTYLGVPCVTLPLLEAEGLPIGVQLVGARRDDGRLLRTARLLVEELA</sequence>